<dbReference type="AlphaFoldDB" id="A0A382GI39"/>
<protein>
    <submittedName>
        <fullName evidence="1">Uncharacterized protein</fullName>
    </submittedName>
</protein>
<proteinExistence type="predicted"/>
<accession>A0A382GI39</accession>
<evidence type="ECO:0000313" key="1">
    <source>
        <dbReference type="EMBL" id="SVB74846.1"/>
    </source>
</evidence>
<reference evidence="1" key="1">
    <citation type="submission" date="2018-05" db="EMBL/GenBank/DDBJ databases">
        <authorList>
            <person name="Lanie J.A."/>
            <person name="Ng W.-L."/>
            <person name="Kazmierczak K.M."/>
            <person name="Andrzejewski T.M."/>
            <person name="Davidsen T.M."/>
            <person name="Wayne K.J."/>
            <person name="Tettelin H."/>
            <person name="Glass J.I."/>
            <person name="Rusch D."/>
            <person name="Podicherti R."/>
            <person name="Tsui H.-C.T."/>
            <person name="Winkler M.E."/>
        </authorList>
    </citation>
    <scope>NUCLEOTIDE SEQUENCE</scope>
</reference>
<name>A0A382GI39_9ZZZZ</name>
<sequence length="43" mass="4802">MIGKPGMGDSVRLGIKRPQSDVIDKMKDINSNMPGSDMKSRYF</sequence>
<gene>
    <name evidence="1" type="ORF">METZ01_LOCUS227700</name>
</gene>
<dbReference type="EMBL" id="UINC01055680">
    <property type="protein sequence ID" value="SVB74846.1"/>
    <property type="molecule type" value="Genomic_DNA"/>
</dbReference>
<organism evidence="1">
    <name type="scientific">marine metagenome</name>
    <dbReference type="NCBI Taxonomy" id="408172"/>
    <lineage>
        <taxon>unclassified sequences</taxon>
        <taxon>metagenomes</taxon>
        <taxon>ecological metagenomes</taxon>
    </lineage>
</organism>